<sequence>MGNSEKENKQYCCCLAVVYCCGTRQPSLTFRSVGRGLLRVLYTAEVRQEHCQEPGYVEAEVHGVEEGGVREVPTAISSAFNDQQE</sequence>
<proteinExistence type="predicted"/>
<accession>A0AAN9JRR1</accession>
<comment type="caution">
    <text evidence="1">The sequence shown here is derived from an EMBL/GenBank/DDBJ whole genome shotgun (WGS) entry which is preliminary data.</text>
</comment>
<evidence type="ECO:0000313" key="2">
    <source>
        <dbReference type="Proteomes" id="UP001359559"/>
    </source>
</evidence>
<evidence type="ECO:0000313" key="1">
    <source>
        <dbReference type="EMBL" id="KAK7302349.1"/>
    </source>
</evidence>
<dbReference type="AlphaFoldDB" id="A0AAN9JRR1"/>
<gene>
    <name evidence="1" type="ORF">RJT34_13236</name>
</gene>
<name>A0AAN9JRR1_CLITE</name>
<protein>
    <submittedName>
        <fullName evidence="1">Uncharacterized protein</fullName>
    </submittedName>
</protein>
<organism evidence="1 2">
    <name type="scientific">Clitoria ternatea</name>
    <name type="common">Butterfly pea</name>
    <dbReference type="NCBI Taxonomy" id="43366"/>
    <lineage>
        <taxon>Eukaryota</taxon>
        <taxon>Viridiplantae</taxon>
        <taxon>Streptophyta</taxon>
        <taxon>Embryophyta</taxon>
        <taxon>Tracheophyta</taxon>
        <taxon>Spermatophyta</taxon>
        <taxon>Magnoliopsida</taxon>
        <taxon>eudicotyledons</taxon>
        <taxon>Gunneridae</taxon>
        <taxon>Pentapetalae</taxon>
        <taxon>rosids</taxon>
        <taxon>fabids</taxon>
        <taxon>Fabales</taxon>
        <taxon>Fabaceae</taxon>
        <taxon>Papilionoideae</taxon>
        <taxon>50 kb inversion clade</taxon>
        <taxon>NPAAA clade</taxon>
        <taxon>indigoferoid/millettioid clade</taxon>
        <taxon>Phaseoleae</taxon>
        <taxon>Clitoria</taxon>
    </lineage>
</organism>
<dbReference type="Proteomes" id="UP001359559">
    <property type="component" value="Unassembled WGS sequence"/>
</dbReference>
<keyword evidence="2" id="KW-1185">Reference proteome</keyword>
<dbReference type="EMBL" id="JAYKXN010000003">
    <property type="protein sequence ID" value="KAK7302349.1"/>
    <property type="molecule type" value="Genomic_DNA"/>
</dbReference>
<reference evidence="1 2" key="1">
    <citation type="submission" date="2024-01" db="EMBL/GenBank/DDBJ databases">
        <title>The genomes of 5 underutilized Papilionoideae crops provide insights into root nodulation and disease resistance.</title>
        <authorList>
            <person name="Yuan L."/>
        </authorList>
    </citation>
    <scope>NUCLEOTIDE SEQUENCE [LARGE SCALE GENOMIC DNA]</scope>
    <source>
        <strain evidence="1">LY-2023</strain>
        <tissue evidence="1">Leaf</tissue>
    </source>
</reference>